<protein>
    <submittedName>
        <fullName evidence="10">Similar to Putative transporter C543.05c acc. no. Q9HGM6</fullName>
    </submittedName>
</protein>
<evidence type="ECO:0000256" key="5">
    <source>
        <dbReference type="ARBA" id="ARBA00022989"/>
    </source>
</evidence>
<evidence type="ECO:0000313" key="10">
    <source>
        <dbReference type="EMBL" id="CCX34351.1"/>
    </source>
</evidence>
<evidence type="ECO:0000256" key="2">
    <source>
        <dbReference type="ARBA" id="ARBA00010993"/>
    </source>
</evidence>
<dbReference type="PANTHER" id="PTHR11453">
    <property type="entry name" value="ANION EXCHANGE PROTEIN"/>
    <property type="match status" value="1"/>
</dbReference>
<dbReference type="OrthoDB" id="1735926at2759"/>
<dbReference type="FunFam" id="1.10.287.570:FF:000003">
    <property type="entry name" value="Anion exchange family protein"/>
    <property type="match status" value="1"/>
</dbReference>
<dbReference type="GO" id="GO:0080139">
    <property type="term" value="F:borate efflux transmembrane transporter activity"/>
    <property type="evidence" value="ECO:0007669"/>
    <property type="project" value="TreeGrafter"/>
</dbReference>
<dbReference type="STRING" id="1076935.U4LQC6"/>
<reference evidence="10 11" key="1">
    <citation type="journal article" date="2013" name="PLoS Genet.">
        <title>The genome and development-dependent transcriptomes of Pyronema confluens: a window into fungal evolution.</title>
        <authorList>
            <person name="Traeger S."/>
            <person name="Altegoer F."/>
            <person name="Freitag M."/>
            <person name="Gabaldon T."/>
            <person name="Kempken F."/>
            <person name="Kumar A."/>
            <person name="Marcet-Houben M."/>
            <person name="Poggeler S."/>
            <person name="Stajich J.E."/>
            <person name="Nowrousian M."/>
        </authorList>
    </citation>
    <scope>NUCLEOTIDE SEQUENCE [LARGE SCALE GENOMIC DNA]</scope>
    <source>
        <strain evidence="11">CBS 100304</strain>
        <tissue evidence="10">Vegetative mycelium</tissue>
    </source>
</reference>
<feature type="region of interest" description="Disordered" evidence="7">
    <location>
        <begin position="559"/>
        <end position="581"/>
    </location>
</feature>
<feature type="domain" description="Bicarbonate transporter-like transmembrane" evidence="9">
    <location>
        <begin position="24"/>
        <end position="184"/>
    </location>
</feature>
<accession>U4LQC6</accession>
<dbReference type="OMA" id="RRAPFYW"/>
<dbReference type="InterPro" id="IPR011531">
    <property type="entry name" value="HCO3_transpt-like_TM_dom"/>
</dbReference>
<dbReference type="GO" id="GO:0005774">
    <property type="term" value="C:vacuolar membrane"/>
    <property type="evidence" value="ECO:0007669"/>
    <property type="project" value="UniProtKB-SubCell"/>
</dbReference>
<name>U4LQC6_PYROM</name>
<dbReference type="EMBL" id="HF936526">
    <property type="protein sequence ID" value="CCX34351.1"/>
    <property type="molecule type" value="Genomic_DNA"/>
</dbReference>
<dbReference type="GO" id="GO:0006820">
    <property type="term" value="P:monoatomic anion transport"/>
    <property type="evidence" value="ECO:0007669"/>
    <property type="project" value="InterPro"/>
</dbReference>
<feature type="transmembrane region" description="Helical" evidence="8">
    <location>
        <begin position="56"/>
        <end position="74"/>
    </location>
</feature>
<gene>
    <name evidence="10" type="ORF">PCON_03563</name>
</gene>
<feature type="transmembrane region" description="Helical" evidence="8">
    <location>
        <begin position="323"/>
        <end position="343"/>
    </location>
</feature>
<keyword evidence="4 8" id="KW-0812">Transmembrane</keyword>
<proteinExistence type="inferred from homology"/>
<evidence type="ECO:0000256" key="1">
    <source>
        <dbReference type="ARBA" id="ARBA00004128"/>
    </source>
</evidence>
<comment type="subcellular location">
    <subcellularLocation>
        <location evidence="1">Vacuole membrane</location>
        <topology evidence="1">Multi-pass membrane protein</topology>
    </subcellularLocation>
</comment>
<keyword evidence="6 8" id="KW-0472">Membrane</keyword>
<dbReference type="PANTHER" id="PTHR11453:SF82">
    <property type="entry name" value="BORON TRANSPORTER 1"/>
    <property type="match status" value="1"/>
</dbReference>
<dbReference type="GO" id="GO:0005452">
    <property type="term" value="F:solute:inorganic anion antiporter activity"/>
    <property type="evidence" value="ECO:0007669"/>
    <property type="project" value="InterPro"/>
</dbReference>
<feature type="transmembrane region" description="Helical" evidence="8">
    <location>
        <begin position="486"/>
        <end position="503"/>
    </location>
</feature>
<feature type="domain" description="Bicarbonate transporter-like transmembrane" evidence="9">
    <location>
        <begin position="196"/>
        <end position="519"/>
    </location>
</feature>
<dbReference type="eggNOG" id="KOG1172">
    <property type="taxonomic scope" value="Eukaryota"/>
</dbReference>
<dbReference type="InterPro" id="IPR003020">
    <property type="entry name" value="HCO3_transpt_euk"/>
</dbReference>
<feature type="transmembrane region" description="Helical" evidence="8">
    <location>
        <begin position="195"/>
        <end position="217"/>
    </location>
</feature>
<keyword evidence="3" id="KW-0926">Vacuole</keyword>
<comment type="similarity">
    <text evidence="2">Belongs to the anion exchanger (TC 2.A.31) family.</text>
</comment>
<dbReference type="GO" id="GO:0050801">
    <property type="term" value="P:monoatomic ion homeostasis"/>
    <property type="evidence" value="ECO:0007669"/>
    <property type="project" value="TreeGrafter"/>
</dbReference>
<evidence type="ECO:0000256" key="7">
    <source>
        <dbReference type="SAM" id="MobiDB-lite"/>
    </source>
</evidence>
<feature type="transmembrane region" description="Helical" evidence="8">
    <location>
        <begin position="132"/>
        <end position="153"/>
    </location>
</feature>
<evidence type="ECO:0000256" key="6">
    <source>
        <dbReference type="ARBA" id="ARBA00023136"/>
    </source>
</evidence>
<evidence type="ECO:0000256" key="4">
    <source>
        <dbReference type="ARBA" id="ARBA00022692"/>
    </source>
</evidence>
<evidence type="ECO:0000256" key="3">
    <source>
        <dbReference type="ARBA" id="ARBA00022554"/>
    </source>
</evidence>
<feature type="transmembrane region" description="Helical" evidence="8">
    <location>
        <begin position="462"/>
        <end position="480"/>
    </location>
</feature>
<dbReference type="Proteomes" id="UP000018144">
    <property type="component" value="Unassembled WGS sequence"/>
</dbReference>
<dbReference type="GO" id="GO:0000324">
    <property type="term" value="C:fungal-type vacuole"/>
    <property type="evidence" value="ECO:0007669"/>
    <property type="project" value="TreeGrafter"/>
</dbReference>
<feature type="transmembrane region" description="Helical" evidence="8">
    <location>
        <begin position="86"/>
        <end position="112"/>
    </location>
</feature>
<evidence type="ECO:0000256" key="8">
    <source>
        <dbReference type="SAM" id="Phobius"/>
    </source>
</evidence>
<dbReference type="GO" id="GO:0005886">
    <property type="term" value="C:plasma membrane"/>
    <property type="evidence" value="ECO:0007669"/>
    <property type="project" value="TreeGrafter"/>
</dbReference>
<feature type="transmembrane region" description="Helical" evidence="8">
    <location>
        <begin position="416"/>
        <end position="441"/>
    </location>
</feature>
<feature type="transmembrane region" description="Helical" evidence="8">
    <location>
        <begin position="165"/>
        <end position="183"/>
    </location>
</feature>
<keyword evidence="5 8" id="KW-1133">Transmembrane helix</keyword>
<dbReference type="AlphaFoldDB" id="U4LQC6"/>
<evidence type="ECO:0000313" key="11">
    <source>
        <dbReference type="Proteomes" id="UP000018144"/>
    </source>
</evidence>
<organism evidence="10 11">
    <name type="scientific">Pyronema omphalodes (strain CBS 100304)</name>
    <name type="common">Pyronema confluens</name>
    <dbReference type="NCBI Taxonomy" id="1076935"/>
    <lineage>
        <taxon>Eukaryota</taxon>
        <taxon>Fungi</taxon>
        <taxon>Dikarya</taxon>
        <taxon>Ascomycota</taxon>
        <taxon>Pezizomycotina</taxon>
        <taxon>Pezizomycetes</taxon>
        <taxon>Pezizales</taxon>
        <taxon>Pyronemataceae</taxon>
        <taxon>Pyronema</taxon>
    </lineage>
</organism>
<sequence length="581" mass="64455">MATITTVVPNGRNTTEDPWYRIHWFRGMINDVKRRAPYYWSDFTDAWDYRVVPATVYMYFANILPGLAFSLDMYEKTGGSYGVNECLLASVLGSMVFSLLAAQPLCIVGVTGPITVFNYTVYNIITPRGTPYFEFMCWICLWSMIMHALLAISNASNHVKWVTRFSCDIFGFYVAFIYLQKGIQILEVQYRGGDASAYLSIAISLLVLIVGYLAGILGESTMFNHTTRVFLKDYGTPLAVIFFSGFQYMGKMKSIELEKLPIGKAFTTTPGREWFVRFWEIETGDIFLAIPFAVLLTVLFYFDHNVSSLIAQGTEFPLKKPAGFHWDIFLLGITTGVCGLFGLPAPNGLIPQAPFHTASLCVTRKVADENEENKGKVETVVDHVVEQRVSNLLQGLLTLGTMTGPLLRVLEHVPQAVMAGLFFVMGLEALVGNGMTLKLLFLAKDKGLTAVSHPLRKIDIKAVWWFVVIELIGFGSTFAITQTIAAVGFPVFIFALIPIRVLLMPKWFKPEELGALDEATASPFTLESCGGTWGTYENSTVVSSAHTLNPNDDIMERGAMSLGQEKDAIEEAGSSRKRGSN</sequence>
<keyword evidence="11" id="KW-1185">Reference proteome</keyword>
<feature type="transmembrane region" description="Helical" evidence="8">
    <location>
        <begin position="286"/>
        <end position="302"/>
    </location>
</feature>
<evidence type="ECO:0000259" key="9">
    <source>
        <dbReference type="Pfam" id="PF00955"/>
    </source>
</evidence>
<dbReference type="Pfam" id="PF00955">
    <property type="entry name" value="HCO3_cotransp"/>
    <property type="match status" value="2"/>
</dbReference>
<dbReference type="Gene3D" id="1.10.287.570">
    <property type="entry name" value="Helical hairpin bin"/>
    <property type="match status" value="1"/>
</dbReference>